<dbReference type="RefSeq" id="WP_219538730.1">
    <property type="nucleotide sequence ID" value="NZ_JAHKRM010000050.1"/>
</dbReference>
<evidence type="ECO:0000256" key="1">
    <source>
        <dbReference type="SAM" id="MobiDB-lite"/>
    </source>
</evidence>
<dbReference type="InterPro" id="IPR006311">
    <property type="entry name" value="TAT_signal"/>
</dbReference>
<protein>
    <submittedName>
        <fullName evidence="3">Twin-arginine translocation signal domain-containing protein</fullName>
    </submittedName>
</protein>
<keyword evidence="2" id="KW-0732">Signal</keyword>
<name>A0ABW4H0J8_9ACTN</name>
<evidence type="ECO:0000256" key="2">
    <source>
        <dbReference type="SAM" id="SignalP"/>
    </source>
</evidence>
<dbReference type="Proteomes" id="UP001597097">
    <property type="component" value="Unassembled WGS sequence"/>
</dbReference>
<dbReference type="PROSITE" id="PS51257">
    <property type="entry name" value="PROKAR_LIPOPROTEIN"/>
    <property type="match status" value="1"/>
</dbReference>
<dbReference type="InterPro" id="IPR019546">
    <property type="entry name" value="TAT_signal_bac_arc"/>
</dbReference>
<evidence type="ECO:0000313" key="4">
    <source>
        <dbReference type="Proteomes" id="UP001597097"/>
    </source>
</evidence>
<feature type="chain" id="PRO_5046912319" evidence="2">
    <location>
        <begin position="27"/>
        <end position="170"/>
    </location>
</feature>
<evidence type="ECO:0000313" key="3">
    <source>
        <dbReference type="EMBL" id="MFD1547927.1"/>
    </source>
</evidence>
<keyword evidence="4" id="KW-1185">Reference proteome</keyword>
<dbReference type="NCBIfam" id="TIGR01409">
    <property type="entry name" value="TAT_signal_seq"/>
    <property type="match status" value="1"/>
</dbReference>
<feature type="signal peptide" evidence="2">
    <location>
        <begin position="1"/>
        <end position="26"/>
    </location>
</feature>
<feature type="compositionally biased region" description="Low complexity" evidence="1">
    <location>
        <begin position="91"/>
        <end position="119"/>
    </location>
</feature>
<organism evidence="3 4">
    <name type="scientific">Nonomuraea guangzhouensis</name>
    <dbReference type="NCBI Taxonomy" id="1291555"/>
    <lineage>
        <taxon>Bacteria</taxon>
        <taxon>Bacillati</taxon>
        <taxon>Actinomycetota</taxon>
        <taxon>Actinomycetes</taxon>
        <taxon>Streptosporangiales</taxon>
        <taxon>Streptosporangiaceae</taxon>
        <taxon>Nonomuraea</taxon>
    </lineage>
</organism>
<comment type="caution">
    <text evidence="3">The sequence shown here is derived from an EMBL/GenBank/DDBJ whole genome shotgun (WGS) entry which is preliminary data.</text>
</comment>
<accession>A0ABW4H0J8</accession>
<reference evidence="4" key="1">
    <citation type="journal article" date="2019" name="Int. J. Syst. Evol. Microbiol.">
        <title>The Global Catalogue of Microorganisms (GCM) 10K type strain sequencing project: providing services to taxonomists for standard genome sequencing and annotation.</title>
        <authorList>
            <consortium name="The Broad Institute Genomics Platform"/>
            <consortium name="The Broad Institute Genome Sequencing Center for Infectious Disease"/>
            <person name="Wu L."/>
            <person name="Ma J."/>
        </authorList>
    </citation>
    <scope>NUCLEOTIDE SEQUENCE [LARGE SCALE GENOMIC DNA]</scope>
    <source>
        <strain evidence="4">CGMCC 1.15399</strain>
    </source>
</reference>
<sequence length="170" mass="17541">MRPRSLSRRAVLAGGAAAAALSGCGASDVPQPTPTPAEDPERVLLRQLIADKEHTIALYSTLIAAGQTKLTPFRDRHQAHLVELRKRLPGGSQTATPAPSSPTGSAAPAPSSQTAAPAPKMSLSRLRDAERRSAALRVRQLASASPPLAQLIASIGACEAAHALALPRSA</sequence>
<dbReference type="PROSITE" id="PS51318">
    <property type="entry name" value="TAT"/>
    <property type="match status" value="1"/>
</dbReference>
<proteinExistence type="predicted"/>
<feature type="region of interest" description="Disordered" evidence="1">
    <location>
        <begin position="85"/>
        <end position="129"/>
    </location>
</feature>
<dbReference type="EMBL" id="JBHUCM010000087">
    <property type="protein sequence ID" value="MFD1547927.1"/>
    <property type="molecule type" value="Genomic_DNA"/>
</dbReference>
<gene>
    <name evidence="3" type="ORF">ACFSJ0_63625</name>
</gene>